<organism evidence="3 4">
    <name type="scientific">Celeribacter halophilus</name>
    <dbReference type="NCBI Taxonomy" id="576117"/>
    <lineage>
        <taxon>Bacteria</taxon>
        <taxon>Pseudomonadati</taxon>
        <taxon>Pseudomonadota</taxon>
        <taxon>Alphaproteobacteria</taxon>
        <taxon>Rhodobacterales</taxon>
        <taxon>Roseobacteraceae</taxon>
        <taxon>Celeribacter</taxon>
    </lineage>
</organism>
<dbReference type="InterPro" id="IPR027275">
    <property type="entry name" value="PRC-brl_dom"/>
</dbReference>
<sequence>MKTLTQNLMISAAAMALATTPAIADTTSESDATVEDNAAVIENDTTMTTPETDGAMEQTEGEMEEVWTDTKDTASDMADSTAEAAGDAWAATKDGAQNMVAALDAFGDETVSEIVGTQVVTETGEDVGEIDAIVSADGAIMAIVGVGGFLGIAEHDVLIGVDRFTMVDENSVMIEGASEEELKSMPDVDQSDYTAIEGDMTLEQVMGM</sequence>
<dbReference type="EMBL" id="JAUOPJ010000007">
    <property type="protein sequence ID" value="MDO6457426.1"/>
    <property type="molecule type" value="Genomic_DNA"/>
</dbReference>
<comment type="caution">
    <text evidence="3">The sequence shown here is derived from an EMBL/GenBank/DDBJ whole genome shotgun (WGS) entry which is preliminary data.</text>
</comment>
<protein>
    <submittedName>
        <fullName evidence="3">PRC-barrel domain-containing protein</fullName>
    </submittedName>
</protein>
<evidence type="ECO:0000256" key="1">
    <source>
        <dbReference type="SAM" id="SignalP"/>
    </source>
</evidence>
<dbReference type="Gene3D" id="2.30.30.240">
    <property type="entry name" value="PRC-barrel domain"/>
    <property type="match status" value="1"/>
</dbReference>
<evidence type="ECO:0000259" key="2">
    <source>
        <dbReference type="Pfam" id="PF05239"/>
    </source>
</evidence>
<gene>
    <name evidence="3" type="ORF">Q4494_10065</name>
</gene>
<name>A0AAW7XUQ5_9RHOB</name>
<evidence type="ECO:0000313" key="4">
    <source>
        <dbReference type="Proteomes" id="UP001169823"/>
    </source>
</evidence>
<dbReference type="AlphaFoldDB" id="A0AAW7XUQ5"/>
<reference evidence="3" key="1">
    <citation type="submission" date="2023-07" db="EMBL/GenBank/DDBJ databases">
        <title>Genome content predicts the carbon catabolic preferences of heterotrophic bacteria.</title>
        <authorList>
            <person name="Gralka M."/>
        </authorList>
    </citation>
    <scope>NUCLEOTIDE SEQUENCE</scope>
    <source>
        <strain evidence="3">I2M02</strain>
    </source>
</reference>
<dbReference type="InterPro" id="IPR011033">
    <property type="entry name" value="PRC_barrel-like_sf"/>
</dbReference>
<dbReference type="Pfam" id="PF05239">
    <property type="entry name" value="PRC"/>
    <property type="match status" value="1"/>
</dbReference>
<dbReference type="RefSeq" id="WP_303479621.1">
    <property type="nucleotide sequence ID" value="NZ_JAUOPJ010000007.1"/>
</dbReference>
<keyword evidence="1" id="KW-0732">Signal</keyword>
<feature type="chain" id="PRO_5043723344" evidence="1">
    <location>
        <begin position="25"/>
        <end position="208"/>
    </location>
</feature>
<feature type="signal peptide" evidence="1">
    <location>
        <begin position="1"/>
        <end position="24"/>
    </location>
</feature>
<evidence type="ECO:0000313" key="3">
    <source>
        <dbReference type="EMBL" id="MDO6457426.1"/>
    </source>
</evidence>
<proteinExistence type="predicted"/>
<feature type="domain" description="PRC-barrel" evidence="2">
    <location>
        <begin position="110"/>
        <end position="177"/>
    </location>
</feature>
<dbReference type="Proteomes" id="UP001169823">
    <property type="component" value="Unassembled WGS sequence"/>
</dbReference>
<accession>A0AAW7XUQ5</accession>
<dbReference type="SUPFAM" id="SSF50346">
    <property type="entry name" value="PRC-barrel domain"/>
    <property type="match status" value="1"/>
</dbReference>